<dbReference type="InterPro" id="IPR052215">
    <property type="entry name" value="Plant_ABCG"/>
</dbReference>
<dbReference type="PANTHER" id="PTHR48042:SF11">
    <property type="entry name" value="ABC TRANSPORTER G FAMILY MEMBER 11"/>
    <property type="match status" value="1"/>
</dbReference>
<evidence type="ECO:0000313" key="3">
    <source>
        <dbReference type="EMBL" id="KAG6429894.1"/>
    </source>
</evidence>
<sequence length="190" mass="21454">MLSLYCESLVMVIASVVPDYHLGIVIGAGIQVHTENYKNDFKGLMFNDIWSDKPKLSGEFILENIFEVDIHRSNWMDLSVISSMTIIQGRAAEAINDGSGELVPVAAFVDEEHRTRTGGSQVYDREKKPIRIGRPLKIGGLVRSHRPHGPRDGPAIIYRLVFFMVIKANEEIVPWIRRYIAIKAKNANHK</sequence>
<comment type="similarity">
    <text evidence="1">Belongs to the ABC transporter superfamily. ABCG family. Eye pigment precursor importer (TC 3.A.1.204) subfamily.</text>
</comment>
<dbReference type="PANTHER" id="PTHR48042">
    <property type="entry name" value="ABC TRANSPORTER G FAMILY MEMBER 11"/>
    <property type="match status" value="1"/>
</dbReference>
<name>A0A8X8YEE4_SALSN</name>
<organism evidence="3">
    <name type="scientific">Salvia splendens</name>
    <name type="common">Scarlet sage</name>
    <dbReference type="NCBI Taxonomy" id="180675"/>
    <lineage>
        <taxon>Eukaryota</taxon>
        <taxon>Viridiplantae</taxon>
        <taxon>Streptophyta</taxon>
        <taxon>Embryophyta</taxon>
        <taxon>Tracheophyta</taxon>
        <taxon>Spermatophyta</taxon>
        <taxon>Magnoliopsida</taxon>
        <taxon>eudicotyledons</taxon>
        <taxon>Gunneridae</taxon>
        <taxon>Pentapetalae</taxon>
        <taxon>asterids</taxon>
        <taxon>lamiids</taxon>
        <taxon>Lamiales</taxon>
        <taxon>Lamiaceae</taxon>
        <taxon>Nepetoideae</taxon>
        <taxon>Mentheae</taxon>
        <taxon>Salviinae</taxon>
        <taxon>Salvia</taxon>
        <taxon>Salvia subgen. Calosphace</taxon>
        <taxon>core Calosphace</taxon>
    </lineage>
</organism>
<dbReference type="AlphaFoldDB" id="A0A8X8YEE4"/>
<dbReference type="EMBL" id="PNBA02000003">
    <property type="protein sequence ID" value="KAG6429894.1"/>
    <property type="molecule type" value="Genomic_DNA"/>
</dbReference>
<proteinExistence type="inferred from homology"/>
<keyword evidence="4" id="KW-1185">Reference proteome</keyword>
<evidence type="ECO:0000256" key="1">
    <source>
        <dbReference type="ARBA" id="ARBA00005814"/>
    </source>
</evidence>
<reference evidence="3" key="1">
    <citation type="submission" date="2018-01" db="EMBL/GenBank/DDBJ databases">
        <authorList>
            <person name="Mao J.F."/>
        </authorList>
    </citation>
    <scope>NUCLEOTIDE SEQUENCE</scope>
    <source>
        <strain evidence="3">Huo1</strain>
        <tissue evidence="3">Leaf</tissue>
    </source>
</reference>
<keyword evidence="2" id="KW-0813">Transport</keyword>
<gene>
    <name evidence="3" type="ORF">SASPL_107950</name>
</gene>
<comment type="caution">
    <text evidence="3">The sequence shown here is derived from an EMBL/GenBank/DDBJ whole genome shotgun (WGS) entry which is preliminary data.</text>
</comment>
<evidence type="ECO:0000256" key="2">
    <source>
        <dbReference type="ARBA" id="ARBA00022448"/>
    </source>
</evidence>
<evidence type="ECO:0000313" key="4">
    <source>
        <dbReference type="Proteomes" id="UP000298416"/>
    </source>
</evidence>
<dbReference type="Proteomes" id="UP000298416">
    <property type="component" value="Unassembled WGS sequence"/>
</dbReference>
<accession>A0A8X8YEE4</accession>
<reference evidence="3" key="2">
    <citation type="submission" date="2020-08" db="EMBL/GenBank/DDBJ databases">
        <title>Plant Genome Project.</title>
        <authorList>
            <person name="Zhang R.-G."/>
        </authorList>
    </citation>
    <scope>NUCLEOTIDE SEQUENCE</scope>
    <source>
        <strain evidence="3">Huo1</strain>
        <tissue evidence="3">Leaf</tissue>
    </source>
</reference>
<protein>
    <submittedName>
        <fullName evidence="3">Uncharacterized protein</fullName>
    </submittedName>
</protein>